<name>A0A4R6BEU1_9STAP</name>
<gene>
    <name evidence="2" type="ORF">ERX27_03650</name>
</gene>
<keyword evidence="1" id="KW-0812">Transmembrane</keyword>
<evidence type="ECO:0000313" key="3">
    <source>
        <dbReference type="Proteomes" id="UP000295310"/>
    </source>
</evidence>
<organism evidence="2 3">
    <name type="scientific">Macrococcus brunensis</name>
    <dbReference type="NCBI Taxonomy" id="198483"/>
    <lineage>
        <taxon>Bacteria</taxon>
        <taxon>Bacillati</taxon>
        <taxon>Bacillota</taxon>
        <taxon>Bacilli</taxon>
        <taxon>Bacillales</taxon>
        <taxon>Staphylococcaceae</taxon>
        <taxon>Macrococcus</taxon>
    </lineage>
</organism>
<dbReference type="Proteomes" id="UP000295310">
    <property type="component" value="Unassembled WGS sequence"/>
</dbReference>
<protein>
    <recommendedName>
        <fullName evidence="4">PH domain-containing protein</fullName>
    </recommendedName>
</protein>
<evidence type="ECO:0000256" key="1">
    <source>
        <dbReference type="SAM" id="Phobius"/>
    </source>
</evidence>
<feature type="transmembrane region" description="Helical" evidence="1">
    <location>
        <begin position="34"/>
        <end position="52"/>
    </location>
</feature>
<proteinExistence type="predicted"/>
<comment type="caution">
    <text evidence="2">The sequence shown here is derived from an EMBL/GenBank/DDBJ whole genome shotgun (WGS) entry which is preliminary data.</text>
</comment>
<keyword evidence="1" id="KW-0472">Membrane</keyword>
<keyword evidence="1" id="KW-1133">Transmembrane helix</keyword>
<dbReference type="EMBL" id="SCWA01000005">
    <property type="protein sequence ID" value="TDL98243.1"/>
    <property type="molecule type" value="Genomic_DNA"/>
</dbReference>
<accession>A0A4R6BEU1</accession>
<keyword evidence="3" id="KW-1185">Reference proteome</keyword>
<evidence type="ECO:0008006" key="4">
    <source>
        <dbReference type="Google" id="ProtNLM"/>
    </source>
</evidence>
<dbReference type="OrthoDB" id="9840595at2"/>
<dbReference type="AlphaFoldDB" id="A0A4R6BEU1"/>
<feature type="transmembrane region" description="Helical" evidence="1">
    <location>
        <begin position="9"/>
        <end position="28"/>
    </location>
</feature>
<sequence>MIKKIERHPWLFVSAWIIPYLLFGLPSYQSQHAWLKIFIYILLSLVFTYFYFNWNVDEVELNEALNKEIKKTGLSKQQLWSYTGLNAYIITPAEKEGYTFFMDKADKKRLLKKLKAYNQ</sequence>
<evidence type="ECO:0000313" key="2">
    <source>
        <dbReference type="EMBL" id="TDL98243.1"/>
    </source>
</evidence>
<dbReference type="RefSeq" id="WP_133431482.1">
    <property type="nucleotide sequence ID" value="NZ_SCWA01000005.1"/>
</dbReference>
<reference evidence="2 3" key="1">
    <citation type="submission" date="2019-01" db="EMBL/GenBank/DDBJ databases">
        <title>Draft genome sequences of the type strains of six Macrococcus species.</title>
        <authorList>
            <person name="Mazhar S."/>
            <person name="Altermann E."/>
            <person name="Hill C."/>
            <person name="Mcauliffe O."/>
        </authorList>
    </citation>
    <scope>NUCLEOTIDE SEQUENCE [LARGE SCALE GENOMIC DNA]</scope>
    <source>
        <strain evidence="2 3">CCM4811</strain>
    </source>
</reference>